<evidence type="ECO:0000313" key="2">
    <source>
        <dbReference type="EMBL" id="GMF39457.1"/>
    </source>
</evidence>
<name>A0A9W7CUS1_9STRA</name>
<reference evidence="2" key="1">
    <citation type="submission" date="2023-04" db="EMBL/GenBank/DDBJ databases">
        <title>Phytophthora fragariaefolia NBRC 109709.</title>
        <authorList>
            <person name="Ichikawa N."/>
            <person name="Sato H."/>
            <person name="Tonouchi N."/>
        </authorList>
    </citation>
    <scope>NUCLEOTIDE SEQUENCE</scope>
    <source>
        <strain evidence="2">NBRC 109709</strain>
    </source>
</reference>
<evidence type="ECO:0000313" key="3">
    <source>
        <dbReference type="Proteomes" id="UP001165121"/>
    </source>
</evidence>
<protein>
    <submittedName>
        <fullName evidence="2">Unnamed protein product</fullName>
    </submittedName>
</protein>
<gene>
    <name evidence="2" type="ORF">Pfra01_001171700</name>
</gene>
<feature type="region of interest" description="Disordered" evidence="1">
    <location>
        <begin position="1"/>
        <end position="51"/>
    </location>
</feature>
<dbReference type="Proteomes" id="UP001165121">
    <property type="component" value="Unassembled WGS sequence"/>
</dbReference>
<dbReference type="AlphaFoldDB" id="A0A9W7CUS1"/>
<organism evidence="2 3">
    <name type="scientific">Phytophthora fragariaefolia</name>
    <dbReference type="NCBI Taxonomy" id="1490495"/>
    <lineage>
        <taxon>Eukaryota</taxon>
        <taxon>Sar</taxon>
        <taxon>Stramenopiles</taxon>
        <taxon>Oomycota</taxon>
        <taxon>Peronosporomycetes</taxon>
        <taxon>Peronosporales</taxon>
        <taxon>Peronosporaceae</taxon>
        <taxon>Phytophthora</taxon>
    </lineage>
</organism>
<dbReference type="EMBL" id="BSXT01001172">
    <property type="protein sequence ID" value="GMF39457.1"/>
    <property type="molecule type" value="Genomic_DNA"/>
</dbReference>
<proteinExistence type="predicted"/>
<comment type="caution">
    <text evidence="2">The sequence shown here is derived from an EMBL/GenBank/DDBJ whole genome shotgun (WGS) entry which is preliminary data.</text>
</comment>
<evidence type="ECO:0000256" key="1">
    <source>
        <dbReference type="SAM" id="MobiDB-lite"/>
    </source>
</evidence>
<accession>A0A9W7CUS1</accession>
<keyword evidence="3" id="KW-1185">Reference proteome</keyword>
<sequence>MRNTASANTAIVAVDEIESPRDEGNAPARSCGSPPRSSGLSGCPSAELPGALDTHQQPLATWRLWAIFARWQSNIHRMALTPGLCCGGMARGRAPTGFQVDPCPR</sequence>